<dbReference type="Gene3D" id="2.102.10.10">
    <property type="entry name" value="Rieske [2Fe-2S] iron-sulphur domain"/>
    <property type="match status" value="1"/>
</dbReference>
<organism evidence="6 7">
    <name type="scientific">Pseudofulvimonas gallinarii</name>
    <dbReference type="NCBI Taxonomy" id="634155"/>
    <lineage>
        <taxon>Bacteria</taxon>
        <taxon>Pseudomonadati</taxon>
        <taxon>Pseudomonadota</taxon>
        <taxon>Gammaproteobacteria</taxon>
        <taxon>Lysobacterales</taxon>
        <taxon>Rhodanobacteraceae</taxon>
        <taxon>Pseudofulvimonas</taxon>
    </lineage>
</organism>
<dbReference type="GO" id="GO:0046872">
    <property type="term" value="F:metal ion binding"/>
    <property type="evidence" value="ECO:0007669"/>
    <property type="project" value="UniProtKB-KW"/>
</dbReference>
<dbReference type="PANTHER" id="PTHR40261">
    <property type="match status" value="1"/>
</dbReference>
<dbReference type="PROSITE" id="PS51296">
    <property type="entry name" value="RIESKE"/>
    <property type="match status" value="1"/>
</dbReference>
<evidence type="ECO:0000313" key="6">
    <source>
        <dbReference type="EMBL" id="TCS99180.1"/>
    </source>
</evidence>
<keyword evidence="3" id="KW-0408">Iron</keyword>
<protein>
    <submittedName>
        <fullName evidence="6">Nitrite reductase/ring-hydroxylating ferredoxin subunit</fullName>
    </submittedName>
</protein>
<keyword evidence="2" id="KW-0479">Metal-binding</keyword>
<dbReference type="SUPFAM" id="SSF50022">
    <property type="entry name" value="ISP domain"/>
    <property type="match status" value="1"/>
</dbReference>
<dbReference type="Proteomes" id="UP000294599">
    <property type="component" value="Unassembled WGS sequence"/>
</dbReference>
<evidence type="ECO:0000256" key="1">
    <source>
        <dbReference type="ARBA" id="ARBA00022714"/>
    </source>
</evidence>
<dbReference type="PANTHER" id="PTHR40261:SF1">
    <property type="entry name" value="RIESKE DOMAIN-CONTAINING PROTEIN"/>
    <property type="match status" value="1"/>
</dbReference>
<dbReference type="OrthoDB" id="9794779at2"/>
<evidence type="ECO:0000256" key="4">
    <source>
        <dbReference type="ARBA" id="ARBA00023014"/>
    </source>
</evidence>
<dbReference type="RefSeq" id="WP_123521409.1">
    <property type="nucleotide sequence ID" value="NZ_JBHLWF010000031.1"/>
</dbReference>
<dbReference type="Pfam" id="PF00355">
    <property type="entry name" value="Rieske"/>
    <property type="match status" value="1"/>
</dbReference>
<gene>
    <name evidence="6" type="ORF">EDC25_10618</name>
</gene>
<evidence type="ECO:0000313" key="7">
    <source>
        <dbReference type="Proteomes" id="UP000294599"/>
    </source>
</evidence>
<sequence>MDEDNNGGVELQVSSVPEGGAVEVLLDPGDRGSSVVVLRRDGRLHAFRNLCPHAGRFLNWAPGRFLFDKGRLVCAAHGATFETDSGLCVEGPCRGSSLVPVAVTQLDDDRVRVGV</sequence>
<dbReference type="CDD" id="cd03467">
    <property type="entry name" value="Rieske"/>
    <property type="match status" value="1"/>
</dbReference>
<keyword evidence="4" id="KW-0411">Iron-sulfur</keyword>
<feature type="domain" description="Rieske" evidence="5">
    <location>
        <begin position="8"/>
        <end position="113"/>
    </location>
</feature>
<keyword evidence="7" id="KW-1185">Reference proteome</keyword>
<dbReference type="EMBL" id="SMAF01000006">
    <property type="protein sequence ID" value="TCS99180.1"/>
    <property type="molecule type" value="Genomic_DNA"/>
</dbReference>
<name>A0A4S3KXD2_9GAMM</name>
<comment type="caution">
    <text evidence="6">The sequence shown here is derived from an EMBL/GenBank/DDBJ whole genome shotgun (WGS) entry which is preliminary data.</text>
</comment>
<dbReference type="InterPro" id="IPR036922">
    <property type="entry name" value="Rieske_2Fe-2S_sf"/>
</dbReference>
<evidence type="ECO:0000259" key="5">
    <source>
        <dbReference type="PROSITE" id="PS51296"/>
    </source>
</evidence>
<dbReference type="AlphaFoldDB" id="A0A4S3KXD2"/>
<dbReference type="InterPro" id="IPR017941">
    <property type="entry name" value="Rieske_2Fe-2S"/>
</dbReference>
<accession>A0A4S3KXD2</accession>
<reference evidence="6 7" key="1">
    <citation type="submission" date="2019-03" db="EMBL/GenBank/DDBJ databases">
        <title>Genomic Encyclopedia of Type Strains, Phase IV (KMG-IV): sequencing the most valuable type-strain genomes for metagenomic binning, comparative biology and taxonomic classification.</title>
        <authorList>
            <person name="Goeker M."/>
        </authorList>
    </citation>
    <scope>NUCLEOTIDE SEQUENCE [LARGE SCALE GENOMIC DNA]</scope>
    <source>
        <strain evidence="6 7">DSM 21944</strain>
    </source>
</reference>
<proteinExistence type="predicted"/>
<evidence type="ECO:0000256" key="3">
    <source>
        <dbReference type="ARBA" id="ARBA00023004"/>
    </source>
</evidence>
<evidence type="ECO:0000256" key="2">
    <source>
        <dbReference type="ARBA" id="ARBA00022723"/>
    </source>
</evidence>
<keyword evidence="1" id="KW-0001">2Fe-2S</keyword>
<dbReference type="GO" id="GO:0051537">
    <property type="term" value="F:2 iron, 2 sulfur cluster binding"/>
    <property type="evidence" value="ECO:0007669"/>
    <property type="project" value="UniProtKB-KW"/>
</dbReference>